<accession>A0A317SI47</accession>
<name>A0A317SI47_9PEZI</name>
<comment type="caution">
    <text evidence="2">The sequence shown here is derived from an EMBL/GenBank/DDBJ whole genome shotgun (WGS) entry which is preliminary data.</text>
</comment>
<proteinExistence type="predicted"/>
<dbReference type="OrthoDB" id="5377012at2759"/>
<feature type="region of interest" description="Disordered" evidence="1">
    <location>
        <begin position="1"/>
        <end position="227"/>
    </location>
</feature>
<feature type="compositionally biased region" description="Low complexity" evidence="1">
    <location>
        <begin position="114"/>
        <end position="126"/>
    </location>
</feature>
<evidence type="ECO:0000313" key="2">
    <source>
        <dbReference type="EMBL" id="PWW74164.1"/>
    </source>
</evidence>
<dbReference type="STRING" id="42249.A0A317SI47"/>
<sequence>MATDVSRHLATGSNASSGNSKEHQQHKGRKPFSALMKRLANLKGSNSSHHSNNNPPPTNRIGSGQRSASCPSAPPNYPYSSKPPKDTLPPPSSSSSAVESSHLSFAIAQGFQESSHSLSSTNSNHSSPRHSLAHPPSDKSHPAPSNTTATTSAFSSPTPSVRSLTTTLTTIQSTAPGSLLHTNYNPHPNHHHNPHAPPVLFQHQFPSTPSANGPPTSPNPVAHLNGNSLHPLNYNTATANNLLTDNASIITLASSSKRRRRHSLDTDASVRALAPSSLWGGSRESLPLSVLSGNFDVGRSVAGERGSLYGSTSFASRGGDAGSMRDYGSGSIMGEISGAPGNTGATVAATGSPLGNRESLQLGRASRRSSGWGPETINPGDDCDDDDRGSLSARSASLKVDGETFDAISMKDGSSNVGVWHGVLGRVEGRGENGVGKEEDKGAREGKQ</sequence>
<feature type="compositionally biased region" description="Low complexity" evidence="1">
    <location>
        <begin position="142"/>
        <end position="174"/>
    </location>
</feature>
<protein>
    <submittedName>
        <fullName evidence="2">Uncharacterized protein</fullName>
    </submittedName>
</protein>
<reference evidence="2 3" key="1">
    <citation type="submission" date="2018-03" db="EMBL/GenBank/DDBJ databases">
        <title>Genomes of Pezizomycetes fungi and the evolution of truffles.</title>
        <authorList>
            <person name="Murat C."/>
            <person name="Payen T."/>
            <person name="Noel B."/>
            <person name="Kuo A."/>
            <person name="Martin F.M."/>
        </authorList>
    </citation>
    <scope>NUCLEOTIDE SEQUENCE [LARGE SCALE GENOMIC DNA]</scope>
    <source>
        <strain evidence="2">091103-1</strain>
    </source>
</reference>
<feature type="compositionally biased region" description="Basic and acidic residues" evidence="1">
    <location>
        <begin position="427"/>
        <end position="448"/>
    </location>
</feature>
<evidence type="ECO:0000313" key="3">
    <source>
        <dbReference type="Proteomes" id="UP000246991"/>
    </source>
</evidence>
<feature type="region of interest" description="Disordered" evidence="1">
    <location>
        <begin position="425"/>
        <end position="448"/>
    </location>
</feature>
<feature type="compositionally biased region" description="Low complexity" evidence="1">
    <location>
        <begin position="93"/>
        <end position="104"/>
    </location>
</feature>
<feature type="compositionally biased region" description="Polar residues" evidence="1">
    <location>
        <begin position="204"/>
        <end position="214"/>
    </location>
</feature>
<evidence type="ECO:0000256" key="1">
    <source>
        <dbReference type="SAM" id="MobiDB-lite"/>
    </source>
</evidence>
<dbReference type="EMBL" id="PYWC01000066">
    <property type="protein sequence ID" value="PWW74164.1"/>
    <property type="molecule type" value="Genomic_DNA"/>
</dbReference>
<feature type="region of interest" description="Disordered" evidence="1">
    <location>
        <begin position="343"/>
        <end position="391"/>
    </location>
</feature>
<organism evidence="2 3">
    <name type="scientific">Tuber magnatum</name>
    <name type="common">white Piedmont truffle</name>
    <dbReference type="NCBI Taxonomy" id="42249"/>
    <lineage>
        <taxon>Eukaryota</taxon>
        <taxon>Fungi</taxon>
        <taxon>Dikarya</taxon>
        <taxon>Ascomycota</taxon>
        <taxon>Pezizomycotina</taxon>
        <taxon>Pezizomycetes</taxon>
        <taxon>Pezizales</taxon>
        <taxon>Tuberaceae</taxon>
        <taxon>Tuber</taxon>
    </lineage>
</organism>
<gene>
    <name evidence="2" type="ORF">C7212DRAFT_346814</name>
</gene>
<dbReference type="AlphaFoldDB" id="A0A317SI47"/>
<keyword evidence="3" id="KW-1185">Reference proteome</keyword>
<dbReference type="Proteomes" id="UP000246991">
    <property type="component" value="Unassembled WGS sequence"/>
</dbReference>